<evidence type="ECO:0000259" key="1">
    <source>
        <dbReference type="PROSITE" id="PS51186"/>
    </source>
</evidence>
<dbReference type="EMBL" id="JACYXT010000011">
    <property type="protein sequence ID" value="MBD9726503.1"/>
    <property type="molecule type" value="Genomic_DNA"/>
</dbReference>
<dbReference type="Proteomes" id="UP000661025">
    <property type="component" value="Unassembled WGS sequence"/>
</dbReference>
<dbReference type="CDD" id="cd04301">
    <property type="entry name" value="NAT_SF"/>
    <property type="match status" value="1"/>
</dbReference>
<dbReference type="InterPro" id="IPR000182">
    <property type="entry name" value="GNAT_dom"/>
</dbReference>
<dbReference type="InterPro" id="IPR016181">
    <property type="entry name" value="Acyl_CoA_acyltransferase"/>
</dbReference>
<accession>A0A927LCJ2</accession>
<protein>
    <submittedName>
        <fullName evidence="2">GNAT family N-acetyltransferase</fullName>
    </submittedName>
</protein>
<proteinExistence type="predicted"/>
<dbReference type="Pfam" id="PF00583">
    <property type="entry name" value="Acetyltransf_1"/>
    <property type="match status" value="1"/>
</dbReference>
<dbReference type="GeneID" id="79936675"/>
<name>A0A927LCJ2_9ACTN</name>
<dbReference type="AlphaFoldDB" id="A0A927LCJ2"/>
<sequence>MTITYEWRGDFDNGSLNALHADGFGHPVAETDWRARLERHSLGWVCAWENGSLIGFVNVAWDGGVHAFVLDTVVAQRVRSTGVGTTLVATAAERARDAKCEWLHVDFEEHLRAFYFDACGFEETTAGLIAL</sequence>
<dbReference type="Gene3D" id="3.40.630.30">
    <property type="match status" value="1"/>
</dbReference>
<dbReference type="SUPFAM" id="SSF55729">
    <property type="entry name" value="Acyl-CoA N-acyltransferases (Nat)"/>
    <property type="match status" value="1"/>
</dbReference>
<dbReference type="RefSeq" id="WP_086799391.1">
    <property type="nucleotide sequence ID" value="NZ_CP119182.1"/>
</dbReference>
<evidence type="ECO:0000313" key="3">
    <source>
        <dbReference type="Proteomes" id="UP000661025"/>
    </source>
</evidence>
<dbReference type="GO" id="GO:0016747">
    <property type="term" value="F:acyltransferase activity, transferring groups other than amino-acyl groups"/>
    <property type="evidence" value="ECO:0007669"/>
    <property type="project" value="InterPro"/>
</dbReference>
<comment type="caution">
    <text evidence="2">The sequence shown here is derived from an EMBL/GenBank/DDBJ whole genome shotgun (WGS) entry which is preliminary data.</text>
</comment>
<reference evidence="2" key="1">
    <citation type="submission" date="2020-09" db="EMBL/GenBank/DDBJ databases">
        <title>Streptomyces canutascabiei sp. nov., which causes potato common scab and is distributed across the world.</title>
        <authorList>
            <person name="Nguyen H.P."/>
            <person name="Weisberg A.J."/>
            <person name="Chang J.H."/>
            <person name="Clarke C.R."/>
        </authorList>
    </citation>
    <scope>NUCLEOTIDE SEQUENCE</scope>
    <source>
        <strain evidence="2">ID-01-6.2a</strain>
    </source>
</reference>
<gene>
    <name evidence="2" type="ORF">IHE70_25495</name>
</gene>
<dbReference type="PROSITE" id="PS51186">
    <property type="entry name" value="GNAT"/>
    <property type="match status" value="1"/>
</dbReference>
<feature type="domain" description="N-acetyltransferase" evidence="1">
    <location>
        <begin position="1"/>
        <end position="131"/>
    </location>
</feature>
<organism evidence="2 3">
    <name type="scientific">Streptomyces caniscabiei</name>
    <dbReference type="NCBI Taxonomy" id="2746961"/>
    <lineage>
        <taxon>Bacteria</taxon>
        <taxon>Bacillati</taxon>
        <taxon>Actinomycetota</taxon>
        <taxon>Actinomycetes</taxon>
        <taxon>Kitasatosporales</taxon>
        <taxon>Streptomycetaceae</taxon>
        <taxon>Streptomyces</taxon>
    </lineage>
</organism>
<evidence type="ECO:0000313" key="2">
    <source>
        <dbReference type="EMBL" id="MBD9726503.1"/>
    </source>
</evidence>